<keyword evidence="3" id="KW-1185">Reference proteome</keyword>
<accession>A0A5B7DY29</accession>
<dbReference type="Proteomes" id="UP000324222">
    <property type="component" value="Unassembled WGS sequence"/>
</dbReference>
<proteinExistence type="predicted"/>
<evidence type="ECO:0000313" key="2">
    <source>
        <dbReference type="EMBL" id="MPC26019.1"/>
    </source>
</evidence>
<name>A0A5B7DY29_PORTR</name>
<comment type="caution">
    <text evidence="2">The sequence shown here is derived from an EMBL/GenBank/DDBJ whole genome shotgun (WGS) entry which is preliminary data.</text>
</comment>
<feature type="region of interest" description="Disordered" evidence="1">
    <location>
        <begin position="54"/>
        <end position="94"/>
    </location>
</feature>
<gene>
    <name evidence="2" type="ORF">E2C01_019146</name>
</gene>
<protein>
    <submittedName>
        <fullName evidence="2">Uncharacterized protein</fullName>
    </submittedName>
</protein>
<evidence type="ECO:0000256" key="1">
    <source>
        <dbReference type="SAM" id="MobiDB-lite"/>
    </source>
</evidence>
<dbReference type="EMBL" id="VSRR010001542">
    <property type="protein sequence ID" value="MPC26019.1"/>
    <property type="molecule type" value="Genomic_DNA"/>
</dbReference>
<sequence>MTSRSSDNATYTCTHYYTALSFFAGTPTAHRLRIGVKGNGKNAFLDAVTKKRPSCSGQKTVIRNSRPIDPAQMSPEARHAPGGHVHSSALPQDP</sequence>
<dbReference type="AlphaFoldDB" id="A0A5B7DY29"/>
<organism evidence="2 3">
    <name type="scientific">Portunus trituberculatus</name>
    <name type="common">Swimming crab</name>
    <name type="synonym">Neptunus trituberculatus</name>
    <dbReference type="NCBI Taxonomy" id="210409"/>
    <lineage>
        <taxon>Eukaryota</taxon>
        <taxon>Metazoa</taxon>
        <taxon>Ecdysozoa</taxon>
        <taxon>Arthropoda</taxon>
        <taxon>Crustacea</taxon>
        <taxon>Multicrustacea</taxon>
        <taxon>Malacostraca</taxon>
        <taxon>Eumalacostraca</taxon>
        <taxon>Eucarida</taxon>
        <taxon>Decapoda</taxon>
        <taxon>Pleocyemata</taxon>
        <taxon>Brachyura</taxon>
        <taxon>Eubrachyura</taxon>
        <taxon>Portunoidea</taxon>
        <taxon>Portunidae</taxon>
        <taxon>Portuninae</taxon>
        <taxon>Portunus</taxon>
    </lineage>
</organism>
<reference evidence="2 3" key="1">
    <citation type="submission" date="2019-05" db="EMBL/GenBank/DDBJ databases">
        <title>Another draft genome of Portunus trituberculatus and its Hox gene families provides insights of decapod evolution.</title>
        <authorList>
            <person name="Jeong J.-H."/>
            <person name="Song I."/>
            <person name="Kim S."/>
            <person name="Choi T."/>
            <person name="Kim D."/>
            <person name="Ryu S."/>
            <person name="Kim W."/>
        </authorList>
    </citation>
    <scope>NUCLEOTIDE SEQUENCE [LARGE SCALE GENOMIC DNA]</scope>
    <source>
        <tissue evidence="2">Muscle</tissue>
    </source>
</reference>
<evidence type="ECO:0000313" key="3">
    <source>
        <dbReference type="Proteomes" id="UP000324222"/>
    </source>
</evidence>